<evidence type="ECO:0000313" key="1">
    <source>
        <dbReference type="EMBL" id="KAJ5403226.1"/>
    </source>
</evidence>
<name>A0A9X0BB13_9EURO</name>
<reference evidence="1" key="1">
    <citation type="submission" date="2022-12" db="EMBL/GenBank/DDBJ databases">
        <authorList>
            <person name="Petersen C."/>
        </authorList>
    </citation>
    <scope>NUCLEOTIDE SEQUENCE</scope>
    <source>
        <strain evidence="1">IBT 29677</strain>
    </source>
</reference>
<dbReference type="GeneID" id="81366714"/>
<dbReference type="AlphaFoldDB" id="A0A9X0BB13"/>
<reference evidence="1" key="2">
    <citation type="journal article" date="2023" name="IMA Fungus">
        <title>Comparative genomic study of the Penicillium genus elucidates a diverse pangenome and 15 lateral gene transfer events.</title>
        <authorList>
            <person name="Petersen C."/>
            <person name="Sorensen T."/>
            <person name="Nielsen M.R."/>
            <person name="Sondergaard T.E."/>
            <person name="Sorensen J.L."/>
            <person name="Fitzpatrick D.A."/>
            <person name="Frisvad J.C."/>
            <person name="Nielsen K.L."/>
        </authorList>
    </citation>
    <scope>NUCLEOTIDE SEQUENCE</scope>
    <source>
        <strain evidence="1">IBT 29677</strain>
    </source>
</reference>
<dbReference type="OrthoDB" id="10339282at2759"/>
<organism evidence="1 2">
    <name type="scientific">Penicillium cosmopolitanum</name>
    <dbReference type="NCBI Taxonomy" id="1131564"/>
    <lineage>
        <taxon>Eukaryota</taxon>
        <taxon>Fungi</taxon>
        <taxon>Dikarya</taxon>
        <taxon>Ascomycota</taxon>
        <taxon>Pezizomycotina</taxon>
        <taxon>Eurotiomycetes</taxon>
        <taxon>Eurotiomycetidae</taxon>
        <taxon>Eurotiales</taxon>
        <taxon>Aspergillaceae</taxon>
        <taxon>Penicillium</taxon>
    </lineage>
</organism>
<protein>
    <submittedName>
        <fullName evidence="1">Uncharacterized protein</fullName>
    </submittedName>
</protein>
<comment type="caution">
    <text evidence="1">The sequence shown here is derived from an EMBL/GenBank/DDBJ whole genome shotgun (WGS) entry which is preliminary data.</text>
</comment>
<gene>
    <name evidence="1" type="ORF">N7509_003097</name>
</gene>
<dbReference type="EMBL" id="JAPZBU010000005">
    <property type="protein sequence ID" value="KAJ5403226.1"/>
    <property type="molecule type" value="Genomic_DNA"/>
</dbReference>
<evidence type="ECO:0000313" key="2">
    <source>
        <dbReference type="Proteomes" id="UP001147747"/>
    </source>
</evidence>
<accession>A0A9X0BB13</accession>
<proteinExistence type="predicted"/>
<dbReference type="RefSeq" id="XP_056490468.1">
    <property type="nucleotide sequence ID" value="XM_056627734.1"/>
</dbReference>
<keyword evidence="2" id="KW-1185">Reference proteome</keyword>
<sequence>MDWSTHSRATAQPVLSGRRNRLESPLSLIHVSGAAIYEAIELSPSSENGCIFQTLPISFPVPRRWIPTGD</sequence>
<dbReference type="Proteomes" id="UP001147747">
    <property type="component" value="Unassembled WGS sequence"/>
</dbReference>